<dbReference type="RefSeq" id="WP_152806807.1">
    <property type="nucleotide sequence ID" value="NZ_WHNX01000051.1"/>
</dbReference>
<sequence length="235" mass="24817">MPGMPIFQDSPSQLKGQIYVLDNTTENVVPLQVDNTGSLAINGTVDLGAGSEVTLAPGAEVSLSPGTEVSLVDGTDIDNVASVTTVDTITNDVKVVNGDTELNVELSAGTNVIGKVESELIFTNVDAFGEAIPLTPQTISSATTVYSEVQDISKETSYNWFVKNTGTTSANQDITLKVELSPDGTNWLEDTGSVINVAHDTAKMITVTNFLQNTRFVITGGVDETTVISCFQAQH</sequence>
<evidence type="ECO:0000313" key="3">
    <source>
        <dbReference type="Proteomes" id="UP000440004"/>
    </source>
</evidence>
<dbReference type="Pfam" id="PF19912">
    <property type="entry name" value="DUF6385"/>
    <property type="match status" value="1"/>
</dbReference>
<gene>
    <name evidence="2" type="ORF">GC105_15915</name>
</gene>
<reference evidence="2 3" key="1">
    <citation type="submission" date="2019-10" db="EMBL/GenBank/DDBJ databases">
        <title>Alkalibaculum tamaniensis sp.nov., a new alkaliphilic acetogen, isolated on methoxylated aromatics from a mud volcano.</title>
        <authorList>
            <person name="Khomyakova M.A."/>
            <person name="Merkel A.Y."/>
            <person name="Bonch-Osmolovskaya E.A."/>
            <person name="Slobodkin A.I."/>
        </authorList>
    </citation>
    <scope>NUCLEOTIDE SEQUENCE [LARGE SCALE GENOMIC DNA]</scope>
    <source>
        <strain evidence="2 3">M08DMB</strain>
    </source>
</reference>
<comment type="caution">
    <text evidence="2">The sequence shown here is derived from an EMBL/GenBank/DDBJ whole genome shotgun (WGS) entry which is preliminary data.</text>
</comment>
<feature type="domain" description="DUF6385" evidence="1">
    <location>
        <begin position="151"/>
        <end position="234"/>
    </location>
</feature>
<dbReference type="InterPro" id="IPR045965">
    <property type="entry name" value="DUF6385"/>
</dbReference>
<protein>
    <recommendedName>
        <fullName evidence="1">DUF6385 domain-containing protein</fullName>
    </recommendedName>
</protein>
<organism evidence="2 3">
    <name type="scientific">Alkalibaculum sporogenes</name>
    <dbReference type="NCBI Taxonomy" id="2655001"/>
    <lineage>
        <taxon>Bacteria</taxon>
        <taxon>Bacillati</taxon>
        <taxon>Bacillota</taxon>
        <taxon>Clostridia</taxon>
        <taxon>Eubacteriales</taxon>
        <taxon>Eubacteriaceae</taxon>
        <taxon>Alkalibaculum</taxon>
    </lineage>
</organism>
<evidence type="ECO:0000313" key="2">
    <source>
        <dbReference type="EMBL" id="MPW27254.1"/>
    </source>
</evidence>
<accession>A0A6A7KCT0</accession>
<dbReference type="EMBL" id="WHNX01000051">
    <property type="protein sequence ID" value="MPW27254.1"/>
    <property type="molecule type" value="Genomic_DNA"/>
</dbReference>
<name>A0A6A7KCT0_9FIRM</name>
<proteinExistence type="predicted"/>
<keyword evidence="3" id="KW-1185">Reference proteome</keyword>
<evidence type="ECO:0000259" key="1">
    <source>
        <dbReference type="Pfam" id="PF19912"/>
    </source>
</evidence>
<dbReference type="Proteomes" id="UP000440004">
    <property type="component" value="Unassembled WGS sequence"/>
</dbReference>
<dbReference type="AlphaFoldDB" id="A0A6A7KCT0"/>